<accession>A0ABD6CHI6</accession>
<dbReference type="Pfam" id="PF01012">
    <property type="entry name" value="ETF"/>
    <property type="match status" value="1"/>
</dbReference>
<dbReference type="SUPFAM" id="SSF52467">
    <property type="entry name" value="DHS-like NAD/FAD-binding domain"/>
    <property type="match status" value="1"/>
</dbReference>
<feature type="region of interest" description="Disordered" evidence="2">
    <location>
        <begin position="1"/>
        <end position="20"/>
    </location>
</feature>
<dbReference type="RefSeq" id="WP_247378441.1">
    <property type="nucleotide sequence ID" value="NZ_JALLGV010000005.1"/>
</dbReference>
<feature type="region of interest" description="Disordered" evidence="2">
    <location>
        <begin position="95"/>
        <end position="142"/>
    </location>
</feature>
<dbReference type="InterPro" id="IPR029035">
    <property type="entry name" value="DHS-like_NAD/FAD-binding_dom"/>
</dbReference>
<dbReference type="Pfam" id="PF00766">
    <property type="entry name" value="ETF_alpha"/>
    <property type="match status" value="1"/>
</dbReference>
<dbReference type="InterPro" id="IPR014730">
    <property type="entry name" value="ETF_a/b_N"/>
</dbReference>
<dbReference type="PANTHER" id="PTHR43153:SF1">
    <property type="entry name" value="ELECTRON TRANSFER FLAVOPROTEIN SUBUNIT ALPHA, MITOCHONDRIAL"/>
    <property type="match status" value="1"/>
</dbReference>
<dbReference type="PANTHER" id="PTHR43153">
    <property type="entry name" value="ELECTRON TRANSFER FLAVOPROTEIN ALPHA"/>
    <property type="match status" value="1"/>
</dbReference>
<dbReference type="InterPro" id="IPR014729">
    <property type="entry name" value="Rossmann-like_a/b/a_fold"/>
</dbReference>
<evidence type="ECO:0000313" key="5">
    <source>
        <dbReference type="Proteomes" id="UP001597119"/>
    </source>
</evidence>
<evidence type="ECO:0000256" key="1">
    <source>
        <dbReference type="ARBA" id="ARBA00005817"/>
    </source>
</evidence>
<dbReference type="EMBL" id="JBHUDJ010000014">
    <property type="protein sequence ID" value="MFD1588784.1"/>
    <property type="molecule type" value="Genomic_DNA"/>
</dbReference>
<reference evidence="4 5" key="1">
    <citation type="journal article" date="2019" name="Int. J. Syst. Evol. Microbiol.">
        <title>The Global Catalogue of Microorganisms (GCM) 10K type strain sequencing project: providing services to taxonomists for standard genome sequencing and annotation.</title>
        <authorList>
            <consortium name="The Broad Institute Genomics Platform"/>
            <consortium name="The Broad Institute Genome Sequencing Center for Infectious Disease"/>
            <person name="Wu L."/>
            <person name="Ma J."/>
        </authorList>
    </citation>
    <scope>NUCLEOTIDE SEQUENCE [LARGE SCALE GENOMIC DNA]</scope>
    <source>
        <strain evidence="4 5">CGMCC 1.12125</strain>
    </source>
</reference>
<name>A0ABD6CHI6_9EURY</name>
<comment type="caution">
    <text evidence="4">The sequence shown here is derived from an EMBL/GenBank/DDBJ whole genome shotgun (WGS) entry which is preliminary data.</text>
</comment>
<dbReference type="Gene3D" id="3.40.50.1220">
    <property type="entry name" value="TPP-binding domain"/>
    <property type="match status" value="1"/>
</dbReference>
<gene>
    <name evidence="4" type="ORF">ACFR9U_17540</name>
</gene>
<dbReference type="InterPro" id="IPR001308">
    <property type="entry name" value="ETF_a/FixB"/>
</dbReference>
<feature type="compositionally biased region" description="Basic and acidic residues" evidence="2">
    <location>
        <begin position="95"/>
        <end position="115"/>
    </location>
</feature>
<evidence type="ECO:0000259" key="3">
    <source>
        <dbReference type="SMART" id="SM00893"/>
    </source>
</evidence>
<feature type="domain" description="Electron transfer flavoprotein alpha/beta-subunit N-terminal" evidence="3">
    <location>
        <begin position="161"/>
        <end position="394"/>
    </location>
</feature>
<protein>
    <submittedName>
        <fullName evidence="4">Electron transfer flavoprotein subunit alpha/FixB family protein</fullName>
    </submittedName>
</protein>
<feature type="compositionally biased region" description="Basic and acidic residues" evidence="2">
    <location>
        <begin position="133"/>
        <end position="142"/>
    </location>
</feature>
<sequence>MPAIDPTDHEIADLGPKIKDVDDVEELEEMLALEEEGEDRAPVKQLIESRIEKLSGEDEAVDPSEVDLSEQTVADIANLVRDVDDADVLRDMLEREEAGKDRSSAKEQIESRIESVEGSEDEGEGEELEYVPPEEKHPELDHPTADKQWVHAIEDGVYEDMWVYCETQQGDLIDVSKEMLGKARDLMDQYNDDYDADENVVAVLIGDSVEELAEECIAYGADVVVYLEDDRLERFRHKSYTEIFCDMARGAGHPYGRDDREAEDWRDYDEPRYTVFPATNNGRDLSALVQGELDSGLASDCSDLFIEEAMISNPAKTGKPGDKKEFERILHMKRPDFSGFEYSTILCIDKPFREFHPQGASVIPGSFDLPDPDAEREGEIVEHEMPLDDDWFRVDVTDYDQLDSGVDLSGNDVIVALGRGIGDDPTKGIELGLDLVDQFEEADLGLSRGVITASYQFAGHVEQYVAMDRQIGESGQVVEPDVYIAAGISGAVQHKVGMDESDTIIAINTDSDADIVDFSDYFIEGDLFDVLPELIESLEKGELDVKAIADGRGESDD</sequence>
<dbReference type="Gene3D" id="3.40.50.620">
    <property type="entry name" value="HUPs"/>
    <property type="match status" value="1"/>
</dbReference>
<dbReference type="InterPro" id="IPR014731">
    <property type="entry name" value="ETF_asu_C"/>
</dbReference>
<feature type="compositionally biased region" description="Acidic residues" evidence="2">
    <location>
        <begin position="117"/>
        <end position="129"/>
    </location>
</feature>
<evidence type="ECO:0000313" key="4">
    <source>
        <dbReference type="EMBL" id="MFD1588784.1"/>
    </source>
</evidence>
<evidence type="ECO:0000256" key="2">
    <source>
        <dbReference type="SAM" id="MobiDB-lite"/>
    </source>
</evidence>
<organism evidence="4 5">
    <name type="scientific">Halorientalis brevis</name>
    <dbReference type="NCBI Taxonomy" id="1126241"/>
    <lineage>
        <taxon>Archaea</taxon>
        <taxon>Methanobacteriati</taxon>
        <taxon>Methanobacteriota</taxon>
        <taxon>Stenosarchaea group</taxon>
        <taxon>Halobacteria</taxon>
        <taxon>Halobacteriales</taxon>
        <taxon>Haloarculaceae</taxon>
        <taxon>Halorientalis</taxon>
    </lineage>
</organism>
<proteinExistence type="inferred from homology"/>
<keyword evidence="5" id="KW-1185">Reference proteome</keyword>
<comment type="similarity">
    <text evidence="1">Belongs to the ETF alpha-subunit/FixB family.</text>
</comment>
<dbReference type="Proteomes" id="UP001597119">
    <property type="component" value="Unassembled WGS sequence"/>
</dbReference>
<dbReference type="AlphaFoldDB" id="A0ABD6CHI6"/>
<dbReference type="SUPFAM" id="SSF52402">
    <property type="entry name" value="Adenine nucleotide alpha hydrolases-like"/>
    <property type="match status" value="1"/>
</dbReference>
<dbReference type="SMART" id="SM00893">
    <property type="entry name" value="ETF"/>
    <property type="match status" value="1"/>
</dbReference>